<accession>A0ACD3AYG0</accession>
<proteinExistence type="predicted"/>
<name>A0ACD3AYG0_9AGAR</name>
<dbReference type="EMBL" id="ML208314">
    <property type="protein sequence ID" value="TFK70396.1"/>
    <property type="molecule type" value="Genomic_DNA"/>
</dbReference>
<evidence type="ECO:0000313" key="2">
    <source>
        <dbReference type="Proteomes" id="UP000308600"/>
    </source>
</evidence>
<gene>
    <name evidence="1" type="ORF">BDN72DRAFT_839119</name>
</gene>
<evidence type="ECO:0000313" key="1">
    <source>
        <dbReference type="EMBL" id="TFK70396.1"/>
    </source>
</evidence>
<keyword evidence="2" id="KW-1185">Reference proteome</keyword>
<reference evidence="1 2" key="1">
    <citation type="journal article" date="2019" name="Nat. Ecol. Evol.">
        <title>Megaphylogeny resolves global patterns of mushroom evolution.</title>
        <authorList>
            <person name="Varga T."/>
            <person name="Krizsan K."/>
            <person name="Foldi C."/>
            <person name="Dima B."/>
            <person name="Sanchez-Garcia M."/>
            <person name="Sanchez-Ramirez S."/>
            <person name="Szollosi G.J."/>
            <person name="Szarkandi J.G."/>
            <person name="Papp V."/>
            <person name="Albert L."/>
            <person name="Andreopoulos W."/>
            <person name="Angelini C."/>
            <person name="Antonin V."/>
            <person name="Barry K.W."/>
            <person name="Bougher N.L."/>
            <person name="Buchanan P."/>
            <person name="Buyck B."/>
            <person name="Bense V."/>
            <person name="Catcheside P."/>
            <person name="Chovatia M."/>
            <person name="Cooper J."/>
            <person name="Damon W."/>
            <person name="Desjardin D."/>
            <person name="Finy P."/>
            <person name="Geml J."/>
            <person name="Haridas S."/>
            <person name="Hughes K."/>
            <person name="Justo A."/>
            <person name="Karasinski D."/>
            <person name="Kautmanova I."/>
            <person name="Kiss B."/>
            <person name="Kocsube S."/>
            <person name="Kotiranta H."/>
            <person name="LaButti K.M."/>
            <person name="Lechner B.E."/>
            <person name="Liimatainen K."/>
            <person name="Lipzen A."/>
            <person name="Lukacs Z."/>
            <person name="Mihaltcheva S."/>
            <person name="Morgado L.N."/>
            <person name="Niskanen T."/>
            <person name="Noordeloos M.E."/>
            <person name="Ohm R.A."/>
            <person name="Ortiz-Santana B."/>
            <person name="Ovrebo C."/>
            <person name="Racz N."/>
            <person name="Riley R."/>
            <person name="Savchenko A."/>
            <person name="Shiryaev A."/>
            <person name="Soop K."/>
            <person name="Spirin V."/>
            <person name="Szebenyi C."/>
            <person name="Tomsovsky M."/>
            <person name="Tulloss R.E."/>
            <person name="Uehling J."/>
            <person name="Grigoriev I.V."/>
            <person name="Vagvolgyi C."/>
            <person name="Papp T."/>
            <person name="Martin F.M."/>
            <person name="Miettinen O."/>
            <person name="Hibbett D.S."/>
            <person name="Nagy L.G."/>
        </authorList>
    </citation>
    <scope>NUCLEOTIDE SEQUENCE [LARGE SCALE GENOMIC DNA]</scope>
    <source>
        <strain evidence="1 2">NL-1719</strain>
    </source>
</reference>
<organism evidence="1 2">
    <name type="scientific">Pluteus cervinus</name>
    <dbReference type="NCBI Taxonomy" id="181527"/>
    <lineage>
        <taxon>Eukaryota</taxon>
        <taxon>Fungi</taxon>
        <taxon>Dikarya</taxon>
        <taxon>Basidiomycota</taxon>
        <taxon>Agaricomycotina</taxon>
        <taxon>Agaricomycetes</taxon>
        <taxon>Agaricomycetidae</taxon>
        <taxon>Agaricales</taxon>
        <taxon>Pluteineae</taxon>
        <taxon>Pluteaceae</taxon>
        <taxon>Pluteus</taxon>
    </lineage>
</organism>
<dbReference type="Proteomes" id="UP000308600">
    <property type="component" value="Unassembled WGS sequence"/>
</dbReference>
<sequence length="128" mass="13907">MRGYVYVIPSAGPLTLGVVAQSATVPGLAEAEVQLLSVPWNLSKFLSVIGRQVHDEISTPAIRHHLRASGFDESAKASTWVQSTRARFLPAYHGYTTCADSSLMFVSWTANPADSGDNRRNMTTLILT</sequence>
<protein>
    <submittedName>
        <fullName evidence="1">Uncharacterized protein</fullName>
    </submittedName>
</protein>